<proteinExistence type="predicted"/>
<evidence type="ECO:0000313" key="2">
    <source>
        <dbReference type="Proteomes" id="UP000828941"/>
    </source>
</evidence>
<dbReference type="EMBL" id="CM039438">
    <property type="protein sequence ID" value="KAI4300361.1"/>
    <property type="molecule type" value="Genomic_DNA"/>
</dbReference>
<evidence type="ECO:0000313" key="1">
    <source>
        <dbReference type="EMBL" id="KAI4300361.1"/>
    </source>
</evidence>
<sequence length="133" mass="15147">MLLRPNQVLSTAVETDCICFQGMHKLQSLVSASQATSGNGSHQPRPCYLFEPYPGELCYKVKRGQYTTIYLFLFSGIPLHTLAPTLQRNSRLPHKLTFQPRPFFHETFSSFHHHPLVLVSGLWSTQLCQESQV</sequence>
<protein>
    <submittedName>
        <fullName evidence="1">Uncharacterized protein</fullName>
    </submittedName>
</protein>
<reference evidence="1 2" key="1">
    <citation type="journal article" date="2022" name="DNA Res.">
        <title>Chromosomal-level genome assembly of the orchid tree Bauhinia variegata (Leguminosae; Cercidoideae) supports the allotetraploid origin hypothesis of Bauhinia.</title>
        <authorList>
            <person name="Zhong Y."/>
            <person name="Chen Y."/>
            <person name="Zheng D."/>
            <person name="Pang J."/>
            <person name="Liu Y."/>
            <person name="Luo S."/>
            <person name="Meng S."/>
            <person name="Qian L."/>
            <person name="Wei D."/>
            <person name="Dai S."/>
            <person name="Zhou R."/>
        </authorList>
    </citation>
    <scope>NUCLEOTIDE SEQUENCE [LARGE SCALE GENOMIC DNA]</scope>
    <source>
        <strain evidence="1">BV-YZ2020</strain>
    </source>
</reference>
<keyword evidence="2" id="KW-1185">Reference proteome</keyword>
<accession>A0ACB9KTJ2</accession>
<dbReference type="Proteomes" id="UP000828941">
    <property type="component" value="Chromosome 13"/>
</dbReference>
<organism evidence="1 2">
    <name type="scientific">Bauhinia variegata</name>
    <name type="common">Purple orchid tree</name>
    <name type="synonym">Phanera variegata</name>
    <dbReference type="NCBI Taxonomy" id="167791"/>
    <lineage>
        <taxon>Eukaryota</taxon>
        <taxon>Viridiplantae</taxon>
        <taxon>Streptophyta</taxon>
        <taxon>Embryophyta</taxon>
        <taxon>Tracheophyta</taxon>
        <taxon>Spermatophyta</taxon>
        <taxon>Magnoliopsida</taxon>
        <taxon>eudicotyledons</taxon>
        <taxon>Gunneridae</taxon>
        <taxon>Pentapetalae</taxon>
        <taxon>rosids</taxon>
        <taxon>fabids</taxon>
        <taxon>Fabales</taxon>
        <taxon>Fabaceae</taxon>
        <taxon>Cercidoideae</taxon>
        <taxon>Cercideae</taxon>
        <taxon>Bauhiniinae</taxon>
        <taxon>Bauhinia</taxon>
    </lineage>
</organism>
<gene>
    <name evidence="1" type="ORF">L6164_033749</name>
</gene>
<name>A0ACB9KTJ2_BAUVA</name>
<comment type="caution">
    <text evidence="1">The sequence shown here is derived from an EMBL/GenBank/DDBJ whole genome shotgun (WGS) entry which is preliminary data.</text>
</comment>